<comment type="caution">
    <text evidence="1">The sequence shown here is derived from an EMBL/GenBank/DDBJ whole genome shotgun (WGS) entry which is preliminary data.</text>
</comment>
<evidence type="ECO:0000313" key="1">
    <source>
        <dbReference type="EMBL" id="KAI3360194.1"/>
    </source>
</evidence>
<proteinExistence type="predicted"/>
<name>A0ACB8VXG4_9TELE</name>
<keyword evidence="2" id="KW-1185">Reference proteome</keyword>
<gene>
    <name evidence="1" type="ORF">L3Q82_014501</name>
</gene>
<dbReference type="EMBL" id="CM041547">
    <property type="protein sequence ID" value="KAI3360194.1"/>
    <property type="molecule type" value="Genomic_DNA"/>
</dbReference>
<organism evidence="1 2">
    <name type="scientific">Scortum barcoo</name>
    <name type="common">barcoo grunter</name>
    <dbReference type="NCBI Taxonomy" id="214431"/>
    <lineage>
        <taxon>Eukaryota</taxon>
        <taxon>Metazoa</taxon>
        <taxon>Chordata</taxon>
        <taxon>Craniata</taxon>
        <taxon>Vertebrata</taxon>
        <taxon>Euteleostomi</taxon>
        <taxon>Actinopterygii</taxon>
        <taxon>Neopterygii</taxon>
        <taxon>Teleostei</taxon>
        <taxon>Neoteleostei</taxon>
        <taxon>Acanthomorphata</taxon>
        <taxon>Eupercaria</taxon>
        <taxon>Centrarchiformes</taxon>
        <taxon>Terapontoidei</taxon>
        <taxon>Terapontidae</taxon>
        <taxon>Scortum</taxon>
    </lineage>
</organism>
<protein>
    <submittedName>
        <fullName evidence="1">Uncharacterized protein</fullName>
    </submittedName>
</protein>
<evidence type="ECO:0000313" key="2">
    <source>
        <dbReference type="Proteomes" id="UP000831701"/>
    </source>
</evidence>
<reference evidence="1" key="1">
    <citation type="submission" date="2022-04" db="EMBL/GenBank/DDBJ databases">
        <title>Jade perch genome.</title>
        <authorList>
            <person name="Chao B."/>
        </authorList>
    </citation>
    <scope>NUCLEOTIDE SEQUENCE</scope>
    <source>
        <strain evidence="1">CB-2022</strain>
    </source>
</reference>
<sequence length="902" mass="100814">METRDPRPSPQGLASQDDAGQCMKTDSNPVTDHTLSPSVTCGEKPQDETKVFLPAPKAKRRYYGVMDDEGADDVFIPQNPPSYSAPLQPEEGSRDAEMLNNPSVTLTNVAADATEAEANPTGLDWHHGKKQLMAAHNKVDEVKGEGAVQTSVETMDSISLSKNKVSTLPKDLDQASMEGTGSPMETCYDPPKRHHLDIGAEGTNAEHEDIDIFSGKQENRRDTEVERDKSSKQVPSSSDENSENETHFARDEDKTKSKHICGLAETDSKITTESVNCDNVGTNVPTPLSRLSVKDDNVVSCRPPELCKCNQSEMEAATNQPQVPDIPKDVSGDDEEHIDTRSLDCNLTKHGWVRRESGSGEMPMSHLSISDGSEETVTKGEQGDESRRIAIQQGEQLLQRLQQVQLRQDVLIPESPLTSQQFVQETKGDTKLGTEVDELKERERDLTGGNEKEESSTHTVEDEGGKTNLTEKEKNEKDESKDVERMSVSRIPVEPGHRSGVGTEVGDPDDDSWVPANLSPIDPHEAFSSQIPFPSTRHRFSATETIIEKQIQEAAQGQQNLQRADGVFNLADDPDVLEIPFKTDISLEPLTTTASPIQRGDWQFSEQKMQKEISQEIQRELVLVNQGKIPGGYSRGEIRQLKETKLLFEAFQQDNTEGPTRHWKPLTSVTKCHVYPSVLERSRSLEMFSVKSHPISRVHSLRLYKSATSETEKGPEDLRSKSPTGSSRDKMRLSPYPKQDKQVRLYRSIDSISTDVSTSAVETWSNNGEANRAKESPILTQNPFYKLRPALALQPEVEKDIREAKEREEELRKQRCTLYGENMPNSEEREGADFTPTHVSDVRKQSRGKLERTWPPPSKKDQMKSEQTQQESKIHKTGGQKAPLWQRWESGLINGQPSKEKN</sequence>
<dbReference type="Proteomes" id="UP000831701">
    <property type="component" value="Chromosome 17"/>
</dbReference>
<accession>A0ACB8VXG4</accession>